<keyword evidence="2" id="KW-0677">Repeat</keyword>
<proteinExistence type="inferred from homology"/>
<sequence length="273" mass="29984">MVTEDSSLIQGERLTFLDRGFCLIVCLHDRVAQASPSGGSGIVRYKRKEFVARGWWWWWKGMECIVRGNNRSISRWASGGSSFSFGVRFGRVGQGCAAERRDCSIKGGGGGGRNGKDWAMETIDQYGENNCMLVSVWHKYEGISTAERERMSQEPPEQEPTRYGDIFPVSGELSSKPVAPGDAAMMQSAEKSVLGQNQKGRTAAVMQSAAARNERAGVVGHRDVTEIVENQGVTLVETDRPGTRVITESVGGQVFLYGFMARLSSKFHVRTSS</sequence>
<accession>A0A2Z7C5H4</accession>
<organism evidence="4 5">
    <name type="scientific">Dorcoceras hygrometricum</name>
    <dbReference type="NCBI Taxonomy" id="472368"/>
    <lineage>
        <taxon>Eukaryota</taxon>
        <taxon>Viridiplantae</taxon>
        <taxon>Streptophyta</taxon>
        <taxon>Embryophyta</taxon>
        <taxon>Tracheophyta</taxon>
        <taxon>Spermatophyta</taxon>
        <taxon>Magnoliopsida</taxon>
        <taxon>eudicotyledons</taxon>
        <taxon>Gunneridae</taxon>
        <taxon>Pentapetalae</taxon>
        <taxon>asterids</taxon>
        <taxon>lamiids</taxon>
        <taxon>Lamiales</taxon>
        <taxon>Gesneriaceae</taxon>
        <taxon>Didymocarpoideae</taxon>
        <taxon>Trichosporeae</taxon>
        <taxon>Loxocarpinae</taxon>
        <taxon>Dorcoceras</taxon>
    </lineage>
</organism>
<dbReference type="AlphaFoldDB" id="A0A2Z7C5H4"/>
<name>A0A2Z7C5H4_9LAMI</name>
<dbReference type="Pfam" id="PF04927">
    <property type="entry name" value="SMP"/>
    <property type="match status" value="1"/>
</dbReference>
<dbReference type="Proteomes" id="UP000250235">
    <property type="component" value="Unassembled WGS sequence"/>
</dbReference>
<feature type="domain" description="SMP" evidence="3">
    <location>
        <begin position="161"/>
        <end position="216"/>
    </location>
</feature>
<evidence type="ECO:0000313" key="5">
    <source>
        <dbReference type="Proteomes" id="UP000250235"/>
    </source>
</evidence>
<protein>
    <recommendedName>
        <fullName evidence="3">SMP domain-containing protein</fullName>
    </recommendedName>
</protein>
<dbReference type="EMBL" id="KV000886">
    <property type="protein sequence ID" value="KZV39797.1"/>
    <property type="molecule type" value="Genomic_DNA"/>
</dbReference>
<dbReference type="InterPro" id="IPR007011">
    <property type="entry name" value="LEA_SMP_dom"/>
</dbReference>
<evidence type="ECO:0000313" key="4">
    <source>
        <dbReference type="EMBL" id="KZV39797.1"/>
    </source>
</evidence>
<evidence type="ECO:0000256" key="1">
    <source>
        <dbReference type="ARBA" id="ARBA00010733"/>
    </source>
</evidence>
<evidence type="ECO:0000259" key="3">
    <source>
        <dbReference type="Pfam" id="PF04927"/>
    </source>
</evidence>
<keyword evidence="5" id="KW-1185">Reference proteome</keyword>
<comment type="similarity">
    <text evidence="1">Belongs to the LEA type SMP family.</text>
</comment>
<dbReference type="InterPro" id="IPR042971">
    <property type="entry name" value="LEA_SMP"/>
</dbReference>
<evidence type="ECO:0000256" key="2">
    <source>
        <dbReference type="ARBA" id="ARBA00022737"/>
    </source>
</evidence>
<reference evidence="4 5" key="1">
    <citation type="journal article" date="2015" name="Proc. Natl. Acad. Sci. U.S.A.">
        <title>The resurrection genome of Boea hygrometrica: A blueprint for survival of dehydration.</title>
        <authorList>
            <person name="Xiao L."/>
            <person name="Yang G."/>
            <person name="Zhang L."/>
            <person name="Yang X."/>
            <person name="Zhao S."/>
            <person name="Ji Z."/>
            <person name="Zhou Q."/>
            <person name="Hu M."/>
            <person name="Wang Y."/>
            <person name="Chen M."/>
            <person name="Xu Y."/>
            <person name="Jin H."/>
            <person name="Xiao X."/>
            <person name="Hu G."/>
            <person name="Bao F."/>
            <person name="Hu Y."/>
            <person name="Wan P."/>
            <person name="Li L."/>
            <person name="Deng X."/>
            <person name="Kuang T."/>
            <person name="Xiang C."/>
            <person name="Zhu J.K."/>
            <person name="Oliver M.J."/>
            <person name="He Y."/>
        </authorList>
    </citation>
    <scope>NUCLEOTIDE SEQUENCE [LARGE SCALE GENOMIC DNA]</scope>
    <source>
        <strain evidence="5">cv. XS01</strain>
    </source>
</reference>
<dbReference type="OrthoDB" id="2014755at2759"/>
<dbReference type="PANTHER" id="PTHR31174">
    <property type="entry name" value="SEED MATURATION FAMILY PROTEIN"/>
    <property type="match status" value="1"/>
</dbReference>
<gene>
    <name evidence="4" type="ORF">F511_19082</name>
</gene>
<dbReference type="PANTHER" id="PTHR31174:SF7">
    <property type="entry name" value="LATE EMBRYOGENESIS ABUNDANT PROTEIN 31-RELATED"/>
    <property type="match status" value="1"/>
</dbReference>